<reference evidence="5 6" key="1">
    <citation type="submission" date="2017-10" db="EMBL/GenBank/DDBJ databases">
        <title>Draft genome sequence of cellulolytic Actinomyces sp CtC72 isolated from cattle rumen fluid.</title>
        <authorList>
            <person name="Joshi A.J."/>
            <person name="Vasudevan G."/>
            <person name="Lanjekar V.B."/>
            <person name="Hivarkar S."/>
            <person name="Engineer A."/>
            <person name="Pore S.D."/>
            <person name="Dhakephalkar P.K."/>
            <person name="Dagar S."/>
        </authorList>
    </citation>
    <scope>NUCLEOTIDE SEQUENCE [LARGE SCALE GENOMIC DNA]</scope>
    <source>
        <strain evidence="6">CtC72</strain>
    </source>
</reference>
<dbReference type="SMART" id="SM00448">
    <property type="entry name" value="REC"/>
    <property type="match status" value="1"/>
</dbReference>
<feature type="modified residue" description="4-aspartylphosphate" evidence="3">
    <location>
        <position position="64"/>
    </location>
</feature>
<keyword evidence="6" id="KW-1185">Reference proteome</keyword>
<evidence type="ECO:0000256" key="1">
    <source>
        <dbReference type="ARBA" id="ARBA00022553"/>
    </source>
</evidence>
<dbReference type="EMBL" id="MTPX02000042">
    <property type="protein sequence ID" value="PHP52554.1"/>
    <property type="molecule type" value="Genomic_DNA"/>
</dbReference>
<dbReference type="SUPFAM" id="SSF52172">
    <property type="entry name" value="CheY-like"/>
    <property type="match status" value="1"/>
</dbReference>
<dbReference type="InterPro" id="IPR058245">
    <property type="entry name" value="NreC/VraR/RcsB-like_REC"/>
</dbReference>
<feature type="domain" description="Response regulatory" evidence="4">
    <location>
        <begin position="9"/>
        <end position="129"/>
    </location>
</feature>
<dbReference type="PROSITE" id="PS50110">
    <property type="entry name" value="RESPONSE_REGULATORY"/>
    <property type="match status" value="1"/>
</dbReference>
<protein>
    <submittedName>
        <fullName evidence="5">DNA-binding response regulator</fullName>
    </submittedName>
</protein>
<dbReference type="Pfam" id="PF00072">
    <property type="entry name" value="Response_reg"/>
    <property type="match status" value="1"/>
</dbReference>
<dbReference type="CDD" id="cd17535">
    <property type="entry name" value="REC_NarL-like"/>
    <property type="match status" value="1"/>
</dbReference>
<evidence type="ECO:0000256" key="3">
    <source>
        <dbReference type="PROSITE-ProRule" id="PRU00169"/>
    </source>
</evidence>
<keyword evidence="2 5" id="KW-0238">DNA-binding</keyword>
<dbReference type="InterPro" id="IPR011006">
    <property type="entry name" value="CheY-like_superfamily"/>
</dbReference>
<name>A0ABX4MEN6_9ACTO</name>
<dbReference type="Gene3D" id="3.40.50.2300">
    <property type="match status" value="1"/>
</dbReference>
<evidence type="ECO:0000259" key="4">
    <source>
        <dbReference type="PROSITE" id="PS50110"/>
    </source>
</evidence>
<dbReference type="GO" id="GO:0003677">
    <property type="term" value="F:DNA binding"/>
    <property type="evidence" value="ECO:0007669"/>
    <property type="project" value="UniProtKB-KW"/>
</dbReference>
<accession>A0ABX4MEN6</accession>
<dbReference type="InterPro" id="IPR000792">
    <property type="entry name" value="Tscrpt_reg_LuxR_C"/>
</dbReference>
<dbReference type="InterPro" id="IPR016032">
    <property type="entry name" value="Sig_transdc_resp-reg_C-effctor"/>
</dbReference>
<proteinExistence type="predicted"/>
<dbReference type="InterPro" id="IPR001789">
    <property type="entry name" value="Sig_transdc_resp-reg_receiver"/>
</dbReference>
<evidence type="ECO:0000313" key="5">
    <source>
        <dbReference type="EMBL" id="PHP52554.1"/>
    </source>
</evidence>
<organism evidence="5 6">
    <name type="scientific">Actinomyces ruminis</name>
    <dbReference type="NCBI Taxonomy" id="1937003"/>
    <lineage>
        <taxon>Bacteria</taxon>
        <taxon>Bacillati</taxon>
        <taxon>Actinomycetota</taxon>
        <taxon>Actinomycetes</taxon>
        <taxon>Actinomycetales</taxon>
        <taxon>Actinomycetaceae</taxon>
        <taxon>Actinomyces</taxon>
    </lineage>
</organism>
<gene>
    <name evidence="5" type="ORF">BW737_008700</name>
</gene>
<dbReference type="PANTHER" id="PTHR43214:SF44">
    <property type="entry name" value="TWO-COMPONENT RESPONSE REGULATOR"/>
    <property type="match status" value="1"/>
</dbReference>
<sequence>MHPAPPTLRIMIVDDDPMIRTVFAEQINRQPRIAVAATAPDGQAALDLLGRERDKLQIDVALIDVDMPILDGSRTALEIRRLYPDITVVMLTVFASESSFAEILAQGVRGFITKDEVAADVAAALVRASRGDPVMSSRPMELLVDAYRAQERQRVLDSHIRATIDQLPVHLRNVYGCLIKGHTNRRISQQLELSENTTRIYVSELLRRLGYSSRTELMAAHLRP</sequence>
<dbReference type="PANTHER" id="PTHR43214">
    <property type="entry name" value="TWO-COMPONENT RESPONSE REGULATOR"/>
    <property type="match status" value="1"/>
</dbReference>
<keyword evidence="1 3" id="KW-0597">Phosphoprotein</keyword>
<dbReference type="SMART" id="SM00421">
    <property type="entry name" value="HTH_LUXR"/>
    <property type="match status" value="1"/>
</dbReference>
<dbReference type="SUPFAM" id="SSF46894">
    <property type="entry name" value="C-terminal effector domain of the bipartite response regulators"/>
    <property type="match status" value="1"/>
</dbReference>
<evidence type="ECO:0000256" key="2">
    <source>
        <dbReference type="ARBA" id="ARBA00023125"/>
    </source>
</evidence>
<dbReference type="Pfam" id="PF00196">
    <property type="entry name" value="GerE"/>
    <property type="match status" value="1"/>
</dbReference>
<evidence type="ECO:0000313" key="6">
    <source>
        <dbReference type="Proteomes" id="UP000194577"/>
    </source>
</evidence>
<comment type="caution">
    <text evidence="5">The sequence shown here is derived from an EMBL/GenBank/DDBJ whole genome shotgun (WGS) entry which is preliminary data.</text>
</comment>
<dbReference type="InterPro" id="IPR039420">
    <property type="entry name" value="WalR-like"/>
</dbReference>
<dbReference type="Proteomes" id="UP000194577">
    <property type="component" value="Unassembled WGS sequence"/>
</dbReference>